<reference evidence="4" key="1">
    <citation type="submission" date="2018-06" db="EMBL/GenBank/DDBJ databases">
        <authorList>
            <person name="Zhirakovskaya E."/>
        </authorList>
    </citation>
    <scope>NUCLEOTIDE SEQUENCE</scope>
</reference>
<dbReference type="SUPFAM" id="SSF48452">
    <property type="entry name" value="TPR-like"/>
    <property type="match status" value="1"/>
</dbReference>
<sequence length="352" mass="38817">MIRTLLLGLLVVLTTSAVGGETPTMPEIKATLESGQPDKAIEQIDVLLANNPDDPEARFLKGLILVNQNMTEKAITIFEALTKDYPELPEPYNNLAVSYSALGRFDDARKALNSAITTHPSYATAHENLGNIYAMMAAEAYDHALSLDEENTAARDKLALMSELFSIETINKPPQATRKIPTATTEAPDKPIVIAKPTISPPAIAVAGKAPENDPEISMPLIAEAQNLEAEASNNNTPDLEQGLLSTALSWAKAWSDKDSDAYLSFYHTKFKPNKRMSLSSWEKQRRQRIAKPSFIEVEIINPVVTLLGDNKAKIVFLQAYNSDTYEDESQKMLQLEKSGDSWKITREVSLQ</sequence>
<dbReference type="Pfam" id="PF13414">
    <property type="entry name" value="TPR_11"/>
    <property type="match status" value="1"/>
</dbReference>
<dbReference type="PANTHER" id="PTHR44943:SF8">
    <property type="entry name" value="TPR REPEAT-CONTAINING PROTEIN MJ0263"/>
    <property type="match status" value="1"/>
</dbReference>
<dbReference type="Pfam" id="PF13432">
    <property type="entry name" value="TPR_16"/>
    <property type="match status" value="1"/>
</dbReference>
<dbReference type="EMBL" id="UOFX01000010">
    <property type="protein sequence ID" value="VAX05902.1"/>
    <property type="molecule type" value="Genomic_DNA"/>
</dbReference>
<dbReference type="AlphaFoldDB" id="A0A3B1AQ79"/>
<dbReference type="InterPro" id="IPR032710">
    <property type="entry name" value="NTF2-like_dom_sf"/>
</dbReference>
<gene>
    <name evidence="4" type="ORF">MNBD_GAMMA26-618</name>
</gene>
<dbReference type="Pfam" id="PF24125">
    <property type="entry name" value="Cds6_C"/>
    <property type="match status" value="1"/>
</dbReference>
<organism evidence="4">
    <name type="scientific">hydrothermal vent metagenome</name>
    <dbReference type="NCBI Taxonomy" id="652676"/>
    <lineage>
        <taxon>unclassified sequences</taxon>
        <taxon>metagenomes</taxon>
        <taxon>ecological metagenomes</taxon>
    </lineage>
</organism>
<name>A0A3B1AQ79_9ZZZZ</name>
<dbReference type="Gene3D" id="1.25.40.10">
    <property type="entry name" value="Tetratricopeptide repeat domain"/>
    <property type="match status" value="1"/>
</dbReference>
<evidence type="ECO:0000256" key="1">
    <source>
        <dbReference type="ARBA" id="ARBA00022737"/>
    </source>
</evidence>
<dbReference type="InterPro" id="IPR019734">
    <property type="entry name" value="TPR_rpt"/>
</dbReference>
<keyword evidence="1" id="KW-0677">Repeat</keyword>
<evidence type="ECO:0000313" key="4">
    <source>
        <dbReference type="EMBL" id="VAX05902.1"/>
    </source>
</evidence>
<dbReference type="InterPro" id="IPR051685">
    <property type="entry name" value="Ycf3/AcsC/BcsC/TPR_MFPF"/>
</dbReference>
<dbReference type="SMART" id="SM00028">
    <property type="entry name" value="TPR"/>
    <property type="match status" value="3"/>
</dbReference>
<feature type="domain" description="Cds6 C-terminal" evidence="3">
    <location>
        <begin position="244"/>
        <end position="348"/>
    </location>
</feature>
<evidence type="ECO:0000256" key="2">
    <source>
        <dbReference type="ARBA" id="ARBA00022803"/>
    </source>
</evidence>
<dbReference type="InterPro" id="IPR011990">
    <property type="entry name" value="TPR-like_helical_dom_sf"/>
</dbReference>
<dbReference type="PROSITE" id="PS50005">
    <property type="entry name" value="TPR"/>
    <property type="match status" value="1"/>
</dbReference>
<proteinExistence type="predicted"/>
<evidence type="ECO:0000259" key="3">
    <source>
        <dbReference type="Pfam" id="PF24125"/>
    </source>
</evidence>
<dbReference type="InterPro" id="IPR056203">
    <property type="entry name" value="Cds6_C"/>
</dbReference>
<keyword evidence="2" id="KW-0802">TPR repeat</keyword>
<dbReference type="SUPFAM" id="SSF54427">
    <property type="entry name" value="NTF2-like"/>
    <property type="match status" value="1"/>
</dbReference>
<protein>
    <submittedName>
        <fullName evidence="4">Uncharacterized protein Tbd_1903</fullName>
    </submittedName>
</protein>
<accession>A0A3B1AQ79</accession>
<dbReference type="PANTHER" id="PTHR44943">
    <property type="entry name" value="CELLULOSE SYNTHASE OPERON PROTEIN C"/>
    <property type="match status" value="1"/>
</dbReference>